<dbReference type="InterPro" id="IPR011009">
    <property type="entry name" value="Kinase-like_dom_sf"/>
</dbReference>
<feature type="domain" description="Protein kinase" evidence="2">
    <location>
        <begin position="45"/>
        <end position="145"/>
    </location>
</feature>
<dbReference type="GO" id="GO:0005524">
    <property type="term" value="F:ATP binding"/>
    <property type="evidence" value="ECO:0007669"/>
    <property type="project" value="InterPro"/>
</dbReference>
<reference evidence="3 4" key="1">
    <citation type="submission" date="2019-03" db="EMBL/GenBank/DDBJ databases">
        <title>Single cell metagenomics reveals metabolic interactions within the superorganism composed of flagellate Streblomastix strix and complex community of Bacteroidetes bacteria on its surface.</title>
        <authorList>
            <person name="Treitli S.C."/>
            <person name="Kolisko M."/>
            <person name="Husnik F."/>
            <person name="Keeling P."/>
            <person name="Hampl V."/>
        </authorList>
    </citation>
    <scope>NUCLEOTIDE SEQUENCE [LARGE SCALE GENOMIC DNA]</scope>
    <source>
        <strain evidence="3">ST1C</strain>
    </source>
</reference>
<organism evidence="3 4">
    <name type="scientific">Streblomastix strix</name>
    <dbReference type="NCBI Taxonomy" id="222440"/>
    <lineage>
        <taxon>Eukaryota</taxon>
        <taxon>Metamonada</taxon>
        <taxon>Preaxostyla</taxon>
        <taxon>Oxymonadida</taxon>
        <taxon>Streblomastigidae</taxon>
        <taxon>Streblomastix</taxon>
    </lineage>
</organism>
<dbReference type="GO" id="GO:0004672">
    <property type="term" value="F:protein kinase activity"/>
    <property type="evidence" value="ECO:0007669"/>
    <property type="project" value="InterPro"/>
</dbReference>
<dbReference type="SUPFAM" id="SSF56112">
    <property type="entry name" value="Protein kinase-like (PK-like)"/>
    <property type="match status" value="1"/>
</dbReference>
<gene>
    <name evidence="3" type="ORF">EZS28_037710</name>
</gene>
<evidence type="ECO:0000256" key="1">
    <source>
        <dbReference type="SAM" id="MobiDB-lite"/>
    </source>
</evidence>
<accession>A0A5J4U9A7</accession>
<evidence type="ECO:0000313" key="3">
    <source>
        <dbReference type="EMBL" id="KAA6366763.1"/>
    </source>
</evidence>
<dbReference type="Proteomes" id="UP000324800">
    <property type="component" value="Unassembled WGS sequence"/>
</dbReference>
<sequence length="145" mass="16018">SEEFVSAIEPKHNKQKTASAPTVTQTVLGKATVTSSTSKSKWENYQLVKELPSQTYGRSQLMKHLPTGKLEIVCSLPYKEGKDIKIADEAIKTLEVLKSPYIASLIDTFKHESDICLAVQYCSGGSLRDVINKMSGMNVNDRLIV</sequence>
<dbReference type="PROSITE" id="PS50011">
    <property type="entry name" value="PROTEIN_KINASE_DOM"/>
    <property type="match status" value="1"/>
</dbReference>
<protein>
    <recommendedName>
        <fullName evidence="2">Protein kinase domain-containing protein</fullName>
    </recommendedName>
</protein>
<name>A0A5J4U9A7_9EUKA</name>
<dbReference type="AlphaFoldDB" id="A0A5J4U9A7"/>
<proteinExistence type="predicted"/>
<evidence type="ECO:0000313" key="4">
    <source>
        <dbReference type="Proteomes" id="UP000324800"/>
    </source>
</evidence>
<evidence type="ECO:0000259" key="2">
    <source>
        <dbReference type="PROSITE" id="PS50011"/>
    </source>
</evidence>
<dbReference type="InterPro" id="IPR000719">
    <property type="entry name" value="Prot_kinase_dom"/>
</dbReference>
<dbReference type="EMBL" id="SNRW01019027">
    <property type="protein sequence ID" value="KAA6366763.1"/>
    <property type="molecule type" value="Genomic_DNA"/>
</dbReference>
<dbReference type="Gene3D" id="1.10.510.10">
    <property type="entry name" value="Transferase(Phosphotransferase) domain 1"/>
    <property type="match status" value="1"/>
</dbReference>
<comment type="caution">
    <text evidence="3">The sequence shown here is derived from an EMBL/GenBank/DDBJ whole genome shotgun (WGS) entry which is preliminary data.</text>
</comment>
<feature type="non-terminal residue" evidence="3">
    <location>
        <position position="1"/>
    </location>
</feature>
<feature type="region of interest" description="Disordered" evidence="1">
    <location>
        <begin position="1"/>
        <end position="22"/>
    </location>
</feature>